<organism evidence="1 2">
    <name type="scientific">Streptomyces solincola</name>
    <dbReference type="NCBI Taxonomy" id="2100817"/>
    <lineage>
        <taxon>Bacteria</taxon>
        <taxon>Bacillati</taxon>
        <taxon>Actinomycetota</taxon>
        <taxon>Actinomycetes</taxon>
        <taxon>Kitasatosporales</taxon>
        <taxon>Streptomycetaceae</taxon>
        <taxon>Streptomyces</taxon>
    </lineage>
</organism>
<name>A0A2S9Q246_9ACTN</name>
<evidence type="ECO:0000313" key="2">
    <source>
        <dbReference type="Proteomes" id="UP000239322"/>
    </source>
</evidence>
<dbReference type="AlphaFoldDB" id="A0A2S9Q246"/>
<dbReference type="EMBL" id="PVLV01000034">
    <property type="protein sequence ID" value="PRH80741.1"/>
    <property type="molecule type" value="Genomic_DNA"/>
</dbReference>
<keyword evidence="2" id="KW-1185">Reference proteome</keyword>
<evidence type="ECO:0000313" key="1">
    <source>
        <dbReference type="EMBL" id="PRH80741.1"/>
    </source>
</evidence>
<comment type="caution">
    <text evidence="1">The sequence shown here is derived from an EMBL/GenBank/DDBJ whole genome shotgun (WGS) entry which is preliminary data.</text>
</comment>
<accession>A0A2S9Q246</accession>
<gene>
    <name evidence="1" type="ORF">C6N75_02250</name>
</gene>
<protein>
    <submittedName>
        <fullName evidence="1">Uncharacterized protein</fullName>
    </submittedName>
</protein>
<dbReference type="Proteomes" id="UP000239322">
    <property type="component" value="Unassembled WGS sequence"/>
</dbReference>
<proteinExistence type="predicted"/>
<reference evidence="1 2" key="1">
    <citation type="submission" date="2018-03" db="EMBL/GenBank/DDBJ databases">
        <title>Novel Streptomyces sp. from soil.</title>
        <authorList>
            <person name="Tan G.Y.A."/>
            <person name="Lee Z.Y."/>
        </authorList>
    </citation>
    <scope>NUCLEOTIDE SEQUENCE [LARGE SCALE GENOMIC DNA]</scope>
    <source>
        <strain evidence="1 2">ST5x</strain>
    </source>
</reference>
<sequence length="72" mass="7981">MCGLPEAERGFSRVDAVAMYSGALRDKIHKLKYEGRAGWAMIFGRLLVGWMDSHPEAMRGVDYIVGNPTHTG</sequence>